<accession>A0ABY3CB69</accession>
<keyword evidence="1" id="KW-0812">Transmembrane</keyword>
<dbReference type="RefSeq" id="WP_127029719.1">
    <property type="nucleotide sequence ID" value="NZ_RYFG02000092.1"/>
</dbReference>
<keyword evidence="3" id="KW-1185">Reference proteome</keyword>
<evidence type="ECO:0000256" key="1">
    <source>
        <dbReference type="SAM" id="Phobius"/>
    </source>
</evidence>
<name>A0ABY3CB69_9GAMM</name>
<proteinExistence type="predicted"/>
<evidence type="ECO:0000313" key="3">
    <source>
        <dbReference type="Proteomes" id="UP000733744"/>
    </source>
</evidence>
<comment type="caution">
    <text evidence="2">The sequence shown here is derived from an EMBL/GenBank/DDBJ whole genome shotgun (WGS) entry which is preliminary data.</text>
</comment>
<protein>
    <submittedName>
        <fullName evidence="2">Uncharacterized protein</fullName>
    </submittedName>
</protein>
<dbReference type="Proteomes" id="UP000733744">
    <property type="component" value="Unassembled WGS sequence"/>
</dbReference>
<evidence type="ECO:0000313" key="2">
    <source>
        <dbReference type="EMBL" id="TRW95143.1"/>
    </source>
</evidence>
<keyword evidence="1" id="KW-0472">Membrane</keyword>
<organism evidence="2 3">
    <name type="scientific">Candidatus Methylobacter oryzae</name>
    <dbReference type="NCBI Taxonomy" id="2497749"/>
    <lineage>
        <taxon>Bacteria</taxon>
        <taxon>Pseudomonadati</taxon>
        <taxon>Pseudomonadota</taxon>
        <taxon>Gammaproteobacteria</taxon>
        <taxon>Methylococcales</taxon>
        <taxon>Methylococcaceae</taxon>
        <taxon>Methylobacter</taxon>
    </lineage>
</organism>
<keyword evidence="1" id="KW-1133">Transmembrane helix</keyword>
<reference evidence="2 3" key="1">
    <citation type="journal article" date="2019" name="Antonie Van Leeuwenhoek">
        <title>Description of 'Ca. Methylobacter oryzae' KRF1, a novel species from the environmentally important Methylobacter clade 2.</title>
        <authorList>
            <person name="Khatri K."/>
            <person name="Mohite J.A."/>
            <person name="Pandit P.S."/>
            <person name="Bahulikar R."/>
            <person name="Rahalkar M.C."/>
        </authorList>
    </citation>
    <scope>NUCLEOTIDE SEQUENCE [LARGE SCALE GENOMIC DNA]</scope>
    <source>
        <strain evidence="2 3">KRF1</strain>
    </source>
</reference>
<feature type="transmembrane region" description="Helical" evidence="1">
    <location>
        <begin position="21"/>
        <end position="39"/>
    </location>
</feature>
<dbReference type="EMBL" id="RYFG02000092">
    <property type="protein sequence ID" value="TRW95143.1"/>
    <property type="molecule type" value="Genomic_DNA"/>
</dbReference>
<sequence>MLKQFGKRRMLSVRLPEIIPLSLWGLDYALFMLAVNQFIAVPARKSLLLALAVAGHGKKLFVSSQKVLVSAQNLFAGLQKCFS</sequence>
<gene>
    <name evidence="2" type="ORF">EKO24_010510</name>
</gene>